<accession>A0ABX5PW23</accession>
<keyword evidence="2" id="KW-1185">Reference proteome</keyword>
<dbReference type="Proteomes" id="UP000248584">
    <property type="component" value="Unassembled WGS sequence"/>
</dbReference>
<evidence type="ECO:0000313" key="2">
    <source>
        <dbReference type="Proteomes" id="UP000248584"/>
    </source>
</evidence>
<name>A0ABX5PW23_9FLAO</name>
<organism evidence="1 2">
    <name type="scientific">Nonlabens dokdonensis</name>
    <dbReference type="NCBI Taxonomy" id="328515"/>
    <lineage>
        <taxon>Bacteria</taxon>
        <taxon>Pseudomonadati</taxon>
        <taxon>Bacteroidota</taxon>
        <taxon>Flavobacteriia</taxon>
        <taxon>Flavobacteriales</taxon>
        <taxon>Flavobacteriaceae</taxon>
        <taxon>Nonlabens</taxon>
    </lineage>
</organism>
<reference evidence="1 2" key="1">
    <citation type="submission" date="2018-06" db="EMBL/GenBank/DDBJ databases">
        <title>Genomic Encyclopedia of Archaeal and Bacterial Type Strains, Phase II (KMG-II): from individual species to whole genera.</title>
        <authorList>
            <person name="Goeker M."/>
        </authorList>
    </citation>
    <scope>NUCLEOTIDE SEQUENCE [LARGE SCALE GENOMIC DNA]</scope>
    <source>
        <strain evidence="1 2">DSM 17205</strain>
    </source>
</reference>
<gene>
    <name evidence="1" type="ORF">LX97_02767</name>
</gene>
<sequence>MISWQVYASNFQNLTRWKGCGYGMYTDSHGEYRAIVYRLKGTDSLLQVFPLKKEAYHKLSEDDQSLYFNSGKTLRVASFYPEWYEEDLKENPWVSIFLEQEGNLEIHRTDLDIDEKEARSVKVYSYE</sequence>
<evidence type="ECO:0000313" key="1">
    <source>
        <dbReference type="EMBL" id="PZX38186.1"/>
    </source>
</evidence>
<comment type="caution">
    <text evidence="1">The sequence shown here is derived from an EMBL/GenBank/DDBJ whole genome shotgun (WGS) entry which is preliminary data.</text>
</comment>
<proteinExistence type="predicted"/>
<dbReference type="RefSeq" id="WP_015363933.1">
    <property type="nucleotide sequence ID" value="NZ_QKZR01000005.1"/>
</dbReference>
<dbReference type="EMBL" id="QKZR01000005">
    <property type="protein sequence ID" value="PZX38186.1"/>
    <property type="molecule type" value="Genomic_DNA"/>
</dbReference>
<protein>
    <submittedName>
        <fullName evidence="1">Uncharacterized protein</fullName>
    </submittedName>
</protein>